<proteinExistence type="predicted"/>
<sequence length="98" mass="10500">MIRRRLLWAFAIAVTVVLWAAVLALPVVVLLLPNQYQGDSVTVPPELFVRQALGLVAPPLQTAALVMLGSLIVIAVARRPPARVSAAETTSGWDDAVF</sequence>
<accession>A0ABD6W8S9</accession>
<name>A0ABD6W8S9_RATRA</name>
<evidence type="ECO:0000313" key="4">
    <source>
        <dbReference type="Proteomes" id="UP000237881"/>
    </source>
</evidence>
<dbReference type="EMBL" id="PSUL01000015">
    <property type="protein sequence ID" value="PPF14021.1"/>
    <property type="molecule type" value="Genomic_DNA"/>
</dbReference>
<feature type="transmembrane region" description="Helical" evidence="1">
    <location>
        <begin position="7"/>
        <end position="32"/>
    </location>
</feature>
<evidence type="ECO:0000256" key="1">
    <source>
        <dbReference type="SAM" id="Phobius"/>
    </source>
</evidence>
<dbReference type="Proteomes" id="UP000239698">
    <property type="component" value="Unassembled WGS sequence"/>
</dbReference>
<evidence type="ECO:0000313" key="3">
    <source>
        <dbReference type="EMBL" id="PPH76401.1"/>
    </source>
</evidence>
<keyword evidence="1" id="KW-0812">Transmembrane</keyword>
<evidence type="ECO:0000313" key="2">
    <source>
        <dbReference type="EMBL" id="PPF14021.1"/>
    </source>
</evidence>
<evidence type="ECO:0000313" key="5">
    <source>
        <dbReference type="Proteomes" id="UP000239698"/>
    </source>
</evidence>
<dbReference type="EMBL" id="PSVT01000017">
    <property type="protein sequence ID" value="PPH76401.1"/>
    <property type="molecule type" value="Genomic_DNA"/>
</dbReference>
<dbReference type="AlphaFoldDB" id="A0ABD6W8S9"/>
<protein>
    <submittedName>
        <fullName evidence="2">Uncharacterized protein</fullName>
    </submittedName>
</protein>
<comment type="caution">
    <text evidence="2">The sequence shown here is derived from an EMBL/GenBank/DDBJ whole genome shotgun (WGS) entry which is preliminary data.</text>
</comment>
<gene>
    <name evidence="2" type="ORF">C5C04_07915</name>
    <name evidence="3" type="ORF">C5C40_09255</name>
</gene>
<feature type="transmembrane region" description="Helical" evidence="1">
    <location>
        <begin position="52"/>
        <end position="77"/>
    </location>
</feature>
<keyword evidence="5" id="KW-1185">Reference proteome</keyword>
<reference evidence="4 5" key="1">
    <citation type="submission" date="2018-02" db="EMBL/GenBank/DDBJ databases">
        <title>Bacteriophage NCPPB3778 and a type I-E CRISPR drive the evolution of the US Biological Select Agent, Rathayibacter toxicus.</title>
        <authorList>
            <person name="Davis E.W.II."/>
            <person name="Tabima J.F."/>
            <person name="Weisberg A.J."/>
            <person name="Lopes L.D."/>
            <person name="Wiseman M.S."/>
            <person name="Wiseman M.S."/>
            <person name="Pupko T."/>
            <person name="Belcher M.S."/>
            <person name="Sechler A.J."/>
            <person name="Tancos M.A."/>
            <person name="Schroeder B.K."/>
            <person name="Murray T.D."/>
            <person name="Luster D.G."/>
            <person name="Schneider W.L."/>
            <person name="Rogers E."/>
            <person name="Andreote F.D."/>
            <person name="Grunwald N.J."/>
            <person name="Putnam M.L."/>
            <person name="Chang J.H."/>
        </authorList>
    </citation>
    <scope>NUCLEOTIDE SEQUENCE [LARGE SCALE GENOMIC DNA]</scope>
    <source>
        <strain evidence="3 5">AY1D6</strain>
        <strain evidence="2 4">AY1I9</strain>
    </source>
</reference>
<organism evidence="2 4">
    <name type="scientific">Rathayibacter rathayi</name>
    <name type="common">Corynebacterium rathayi</name>
    <dbReference type="NCBI Taxonomy" id="33887"/>
    <lineage>
        <taxon>Bacteria</taxon>
        <taxon>Bacillati</taxon>
        <taxon>Actinomycetota</taxon>
        <taxon>Actinomycetes</taxon>
        <taxon>Micrococcales</taxon>
        <taxon>Microbacteriaceae</taxon>
        <taxon>Rathayibacter</taxon>
    </lineage>
</organism>
<dbReference type="RefSeq" id="WP_104256911.1">
    <property type="nucleotide sequence ID" value="NZ_PSUD01000015.1"/>
</dbReference>
<dbReference type="Proteomes" id="UP000237881">
    <property type="component" value="Unassembled WGS sequence"/>
</dbReference>
<keyword evidence="1" id="KW-0472">Membrane</keyword>
<keyword evidence="1" id="KW-1133">Transmembrane helix</keyword>